<dbReference type="SUPFAM" id="SSF49493">
    <property type="entry name" value="HSP40/DnaJ peptide-binding domain"/>
    <property type="match status" value="2"/>
</dbReference>
<dbReference type="GO" id="GO:0051082">
    <property type="term" value="F:unfolded protein binding"/>
    <property type="evidence" value="ECO:0007669"/>
    <property type="project" value="InterPro"/>
</dbReference>
<protein>
    <recommendedName>
        <fullName evidence="6">J domain-containing protein</fullName>
    </recommendedName>
</protein>
<dbReference type="AlphaFoldDB" id="A0A6C0LXC4"/>
<dbReference type="Gene3D" id="2.60.260.20">
    <property type="entry name" value="Urease metallochaperone UreE, N-terminal domain"/>
    <property type="match status" value="2"/>
</dbReference>
<dbReference type="FunFam" id="2.60.260.20:FF:000003">
    <property type="entry name" value="DnaJ subfamily A member 2"/>
    <property type="match status" value="1"/>
</dbReference>
<dbReference type="EMBL" id="MN740586">
    <property type="protein sequence ID" value="QHU35297.1"/>
    <property type="molecule type" value="Genomic_DNA"/>
</dbReference>
<dbReference type="CDD" id="cd10747">
    <property type="entry name" value="DnaJ_C"/>
    <property type="match status" value="1"/>
</dbReference>
<dbReference type="PANTHER" id="PTHR24078:SF553">
    <property type="entry name" value="DNAJ HOMOLOG SUBFAMILY B MEMBER 5"/>
    <property type="match status" value="1"/>
</dbReference>
<evidence type="ECO:0000313" key="7">
    <source>
        <dbReference type="EMBL" id="QHU35297.1"/>
    </source>
</evidence>
<evidence type="ECO:0000256" key="5">
    <source>
        <dbReference type="ARBA" id="ARBA00023186"/>
    </source>
</evidence>
<dbReference type="GO" id="GO:0008270">
    <property type="term" value="F:zinc ion binding"/>
    <property type="evidence" value="ECO:0007669"/>
    <property type="project" value="UniProtKB-KW"/>
</dbReference>
<keyword evidence="1" id="KW-0479">Metal-binding</keyword>
<dbReference type="Gene3D" id="1.10.287.110">
    <property type="entry name" value="DnaJ domain"/>
    <property type="match status" value="1"/>
</dbReference>
<organism evidence="7">
    <name type="scientific">viral metagenome</name>
    <dbReference type="NCBI Taxonomy" id="1070528"/>
    <lineage>
        <taxon>unclassified sequences</taxon>
        <taxon>metagenomes</taxon>
        <taxon>organismal metagenomes</taxon>
    </lineage>
</organism>
<dbReference type="GO" id="GO:0005829">
    <property type="term" value="C:cytosol"/>
    <property type="evidence" value="ECO:0007669"/>
    <property type="project" value="TreeGrafter"/>
</dbReference>
<keyword evidence="3" id="KW-0863">Zinc-finger</keyword>
<reference evidence="7" key="1">
    <citation type="journal article" date="2020" name="Nature">
        <title>Giant virus diversity and host interactions through global metagenomics.</title>
        <authorList>
            <person name="Schulz F."/>
            <person name="Roux S."/>
            <person name="Paez-Espino D."/>
            <person name="Jungbluth S."/>
            <person name="Walsh D.A."/>
            <person name="Denef V.J."/>
            <person name="McMahon K.D."/>
            <person name="Konstantinidis K.T."/>
            <person name="Eloe-Fadrosh E.A."/>
            <person name="Kyrpides N.C."/>
            <person name="Woyke T."/>
        </authorList>
    </citation>
    <scope>NUCLEOTIDE SEQUENCE</scope>
    <source>
        <strain evidence="7">GVMAG-S-1017745-26</strain>
    </source>
</reference>
<evidence type="ECO:0000256" key="2">
    <source>
        <dbReference type="ARBA" id="ARBA00022737"/>
    </source>
</evidence>
<dbReference type="InterPro" id="IPR001623">
    <property type="entry name" value="DnaJ_domain"/>
</dbReference>
<keyword evidence="5" id="KW-0143">Chaperone</keyword>
<dbReference type="SMART" id="SM00271">
    <property type="entry name" value="DnaJ"/>
    <property type="match status" value="1"/>
</dbReference>
<dbReference type="PANTHER" id="PTHR24078">
    <property type="entry name" value="DNAJ HOMOLOG SUBFAMILY C MEMBER"/>
    <property type="match status" value="1"/>
</dbReference>
<dbReference type="InterPro" id="IPR008971">
    <property type="entry name" value="HSP40/DnaJ_pept-bd"/>
</dbReference>
<accession>A0A6C0LXC4</accession>
<dbReference type="GO" id="GO:0051087">
    <property type="term" value="F:protein-folding chaperone binding"/>
    <property type="evidence" value="ECO:0007669"/>
    <property type="project" value="TreeGrafter"/>
</dbReference>
<evidence type="ECO:0000256" key="3">
    <source>
        <dbReference type="ARBA" id="ARBA00022771"/>
    </source>
</evidence>
<dbReference type="Pfam" id="PF01556">
    <property type="entry name" value="DnaJ_C"/>
    <property type="match status" value="1"/>
</dbReference>
<dbReference type="InterPro" id="IPR018253">
    <property type="entry name" value="DnaJ_domain_CS"/>
</dbReference>
<dbReference type="Pfam" id="PF00226">
    <property type="entry name" value="DnaJ"/>
    <property type="match status" value="1"/>
</dbReference>
<dbReference type="InterPro" id="IPR051339">
    <property type="entry name" value="DnaJ_subfamily_B"/>
</dbReference>
<dbReference type="PRINTS" id="PR00625">
    <property type="entry name" value="JDOMAIN"/>
</dbReference>
<dbReference type="SUPFAM" id="SSF46565">
    <property type="entry name" value="Chaperone J-domain"/>
    <property type="match status" value="1"/>
</dbReference>
<sequence length="311" mass="35665">MDLYKILNVDNSASPDVIRKAFRKLSLKHHPDRGGNEEEFKKINRAFQVLGDPMKKKDYDMKQSHPFLNKNSNENIFNDDTNGGVPDMGSMPDMFKMFFGGMPMGFENMHNMQRGGGPNIRIFRNGKPVFQSHNVKPPIITKTLEISLEESYEGIVKSLEIDKWVIHNNIKTVEKETLYVDIPHGIDNNEIIIMKGKGNINTHGISGDIKIQIKIKNKSIFTRNGLDLLVNKKISLKEALVGFKFEIKHLNKKTYMINNFNSKVVTPNFRSIIDKMGMKRGNNVGRMIILFEIIFPKTLSETQKEKLKEIL</sequence>
<name>A0A6C0LXC4_9ZZZZ</name>
<feature type="domain" description="J" evidence="6">
    <location>
        <begin position="2"/>
        <end position="63"/>
    </location>
</feature>
<dbReference type="InterPro" id="IPR036869">
    <property type="entry name" value="J_dom_sf"/>
</dbReference>
<evidence type="ECO:0000256" key="1">
    <source>
        <dbReference type="ARBA" id="ARBA00022723"/>
    </source>
</evidence>
<evidence type="ECO:0000259" key="6">
    <source>
        <dbReference type="PROSITE" id="PS50076"/>
    </source>
</evidence>
<keyword evidence="2" id="KW-0677">Repeat</keyword>
<keyword evidence="4" id="KW-0862">Zinc</keyword>
<dbReference type="PROSITE" id="PS50076">
    <property type="entry name" value="DNAJ_2"/>
    <property type="match status" value="1"/>
</dbReference>
<proteinExistence type="predicted"/>
<dbReference type="CDD" id="cd06257">
    <property type="entry name" value="DnaJ"/>
    <property type="match status" value="1"/>
</dbReference>
<evidence type="ECO:0000256" key="4">
    <source>
        <dbReference type="ARBA" id="ARBA00022833"/>
    </source>
</evidence>
<dbReference type="InterPro" id="IPR002939">
    <property type="entry name" value="DnaJ_C"/>
</dbReference>
<dbReference type="GO" id="GO:0006457">
    <property type="term" value="P:protein folding"/>
    <property type="evidence" value="ECO:0007669"/>
    <property type="project" value="InterPro"/>
</dbReference>
<dbReference type="PROSITE" id="PS00636">
    <property type="entry name" value="DNAJ_1"/>
    <property type="match status" value="1"/>
</dbReference>